<sequence>MYLSLLLTLYLLHLSFVVRALGHHDWSNQTLCSANSFQIANNGTDSTIWPWQTYRSSNATPPMLQINTTGKNLSPGLLFFTPFDGSSTPGAKEQVLIVMTDKGDLVWNGPEQHNADLRVQTFNDEPVLVYWSGEGTAGTSLAVGHGYGEIVVLDKSYQVTHTVCPNLDITLPPGATARCAVDVHEALITSRDTMLFTAYNTTPFDLSSIGGPRNGWALDSLVFEVNITTGEVLFEWSPLRHLPLNSTHYPLNGAGVNASVPFDAFHVNSIQLIDGGHYLINSRHTWSTYLVDTDGKIIWEINGLDGGDFGKLPEGASFSWQHDARFSSINQASAFLTWFGNNNDEFTSPNDLRPSTGLKLQVNLPPTRDSPPTLINNFTDPQDTIGSWSQGSYQELPSGNGLLGYGATARVAEYAPPSSAKTSQGEVVWSAAFGYGDLVSSYRVSKQEWHATPAADDPSLVVLAAEANDTLTHCAGSSVWRGYVSWNGATDVTSWEIYVVGTSNTSIMRSIGQVEKMGFETEFVVPVGSAYVQVGAVESYGARVVRNSTAVKVGSWKMQHVTSLRLDRTQFDRTN</sequence>
<dbReference type="VEuPathDB" id="FungiDB:PV06_07956"/>
<dbReference type="HOGENOM" id="CLU_018249_2_1_1"/>
<dbReference type="InterPro" id="IPR039535">
    <property type="entry name" value="ASST-like"/>
</dbReference>
<proteinExistence type="predicted"/>
<dbReference type="PANTHER" id="PTHR35340:SF6">
    <property type="entry name" value="ASST-DOMAIN-CONTAINING PROTEIN"/>
    <property type="match status" value="1"/>
</dbReference>
<dbReference type="GeneID" id="27360030"/>
<accession>A0A0D2BTJ3</accession>
<keyword evidence="3" id="KW-1185">Reference proteome</keyword>
<reference evidence="2 3" key="1">
    <citation type="submission" date="2015-01" db="EMBL/GenBank/DDBJ databases">
        <title>The Genome Sequence of Exophiala oligosperma CBS72588.</title>
        <authorList>
            <consortium name="The Broad Institute Genomics Platform"/>
            <person name="Cuomo C."/>
            <person name="de Hoog S."/>
            <person name="Gorbushina A."/>
            <person name="Stielow B."/>
            <person name="Teixiera M."/>
            <person name="Abouelleil A."/>
            <person name="Chapman S.B."/>
            <person name="Priest M."/>
            <person name="Young S.K."/>
            <person name="Wortman J."/>
            <person name="Nusbaum C."/>
            <person name="Birren B."/>
        </authorList>
    </citation>
    <scope>NUCLEOTIDE SEQUENCE [LARGE SCALE GENOMIC DNA]</scope>
    <source>
        <strain evidence="2 3">CBS 72588</strain>
    </source>
</reference>
<organism evidence="2 3">
    <name type="scientific">Exophiala oligosperma</name>
    <dbReference type="NCBI Taxonomy" id="215243"/>
    <lineage>
        <taxon>Eukaryota</taxon>
        <taxon>Fungi</taxon>
        <taxon>Dikarya</taxon>
        <taxon>Ascomycota</taxon>
        <taxon>Pezizomycotina</taxon>
        <taxon>Eurotiomycetes</taxon>
        <taxon>Chaetothyriomycetidae</taxon>
        <taxon>Chaetothyriales</taxon>
        <taxon>Herpotrichiellaceae</taxon>
        <taxon>Exophiala</taxon>
    </lineage>
</organism>
<feature type="signal peptide" evidence="1">
    <location>
        <begin position="1"/>
        <end position="22"/>
    </location>
</feature>
<name>A0A0D2BTJ3_9EURO</name>
<protein>
    <recommendedName>
        <fullName evidence="4">ASST-domain-containing protein</fullName>
    </recommendedName>
</protein>
<dbReference type="RefSeq" id="XP_016260998.1">
    <property type="nucleotide sequence ID" value="XM_016409244.1"/>
</dbReference>
<dbReference type="AlphaFoldDB" id="A0A0D2BTJ3"/>
<evidence type="ECO:0008006" key="4">
    <source>
        <dbReference type="Google" id="ProtNLM"/>
    </source>
</evidence>
<dbReference type="EMBL" id="KN847338">
    <property type="protein sequence ID" value="KIW40782.1"/>
    <property type="molecule type" value="Genomic_DNA"/>
</dbReference>
<evidence type="ECO:0000313" key="3">
    <source>
        <dbReference type="Proteomes" id="UP000053342"/>
    </source>
</evidence>
<dbReference type="OrthoDB" id="5377172at2759"/>
<dbReference type="InterPro" id="IPR053143">
    <property type="entry name" value="Arylsulfate_ST"/>
</dbReference>
<evidence type="ECO:0000256" key="1">
    <source>
        <dbReference type="SAM" id="SignalP"/>
    </source>
</evidence>
<keyword evidence="1" id="KW-0732">Signal</keyword>
<dbReference type="PANTHER" id="PTHR35340">
    <property type="entry name" value="PQQ ENZYME REPEAT PROTEIN-RELATED"/>
    <property type="match status" value="1"/>
</dbReference>
<evidence type="ECO:0000313" key="2">
    <source>
        <dbReference type="EMBL" id="KIW40782.1"/>
    </source>
</evidence>
<dbReference type="Proteomes" id="UP000053342">
    <property type="component" value="Unassembled WGS sequence"/>
</dbReference>
<dbReference type="STRING" id="215243.A0A0D2BTJ3"/>
<gene>
    <name evidence="2" type="ORF">PV06_07956</name>
</gene>
<dbReference type="Pfam" id="PF14269">
    <property type="entry name" value="Arylsulfotran_2"/>
    <property type="match status" value="1"/>
</dbReference>
<feature type="chain" id="PRO_5002254748" description="ASST-domain-containing protein" evidence="1">
    <location>
        <begin position="23"/>
        <end position="575"/>
    </location>
</feature>